<proteinExistence type="predicted"/>
<dbReference type="STRING" id="1619308.B5808_14815"/>
<evidence type="ECO:0000313" key="2">
    <source>
        <dbReference type="Proteomes" id="UP000192775"/>
    </source>
</evidence>
<reference evidence="1 2" key="1">
    <citation type="submission" date="2017-04" db="EMBL/GenBank/DDBJ databases">
        <authorList>
            <person name="Afonso C.L."/>
            <person name="Miller P.J."/>
            <person name="Scott M.A."/>
            <person name="Spackman E."/>
            <person name="Goraichik I."/>
            <person name="Dimitrov K.M."/>
            <person name="Suarez D.L."/>
            <person name="Swayne D.E."/>
        </authorList>
    </citation>
    <scope>NUCLEOTIDE SEQUENCE [LARGE SCALE GENOMIC DNA]</scope>
    <source>
        <strain evidence="2">XA(T)</strain>
    </source>
</reference>
<accession>A0A1X9LPG9</accession>
<dbReference type="KEGG" id="cphy:B5808_14815"/>
<gene>
    <name evidence="1" type="ORF">B5808_14815</name>
</gene>
<dbReference type="Proteomes" id="UP000192775">
    <property type="component" value="Chromosome"/>
</dbReference>
<evidence type="ECO:0000313" key="1">
    <source>
        <dbReference type="EMBL" id="ARJ06342.1"/>
    </source>
</evidence>
<dbReference type="EMBL" id="CP020715">
    <property type="protein sequence ID" value="ARJ06342.1"/>
    <property type="molecule type" value="Genomic_DNA"/>
</dbReference>
<keyword evidence="2" id="KW-1185">Reference proteome</keyword>
<protein>
    <submittedName>
        <fullName evidence="1">Uncharacterized protein</fullName>
    </submittedName>
</protein>
<dbReference type="AlphaFoldDB" id="A0A1X9LPG9"/>
<name>A0A1X9LPG9_9MICO</name>
<sequence>MHRVSFANESFRMADDAAIALLDFAALVAQHGEAQQVVLPVVEVNGVAGERRAVIGPASQIIAEPITTDLPEPDVSDFLADLWRRSAQYSPARVLPDDETLPDLDPDL</sequence>
<dbReference type="RefSeq" id="WP_085020480.1">
    <property type="nucleotide sequence ID" value="NZ_BMHD01000001.1"/>
</dbReference>
<organism evidence="1 2">
    <name type="scientific">Cnuibacter physcomitrellae</name>
    <dbReference type="NCBI Taxonomy" id="1619308"/>
    <lineage>
        <taxon>Bacteria</taxon>
        <taxon>Bacillati</taxon>
        <taxon>Actinomycetota</taxon>
        <taxon>Actinomycetes</taxon>
        <taxon>Micrococcales</taxon>
        <taxon>Microbacteriaceae</taxon>
        <taxon>Cnuibacter</taxon>
    </lineage>
</organism>